<evidence type="ECO:0000313" key="2">
    <source>
        <dbReference type="Proteomes" id="UP000245383"/>
    </source>
</evidence>
<evidence type="ECO:0000313" key="1">
    <source>
        <dbReference type="EMBL" id="PVU87200.1"/>
    </source>
</evidence>
<proteinExistence type="predicted"/>
<sequence>MNLYNNEAILPYIFAELFRIFEYLGPDNIFISLYENGSKDATRNVIRMFKNSLQTWNIEHLISTEKAHKPEKWHRIEYLAKVRNKALKPLYEQEKRGIKYDKILFINDAIFCRNDILELIYQSDLQQSDITCPLDFDMMKGENDKDIMGFRDTWVARDIGGGSFNKNLNDMFKHEDTFELAKKKLPFQAQCCWNGAAVLNSEPFYGNDPVKFRRSYLKYDECSASECSLMCNDFWEKNYRRVVVVPRILLPYEIDHFKELDNQLPQEEIPKSELVSYVKGPEKVLCHGLDELNSINPGSPERNVRYTSNDTYVY</sequence>
<accession>A0A2T9Y4D9</accession>
<comment type="caution">
    <text evidence="1">The sequence shown here is derived from an EMBL/GenBank/DDBJ whole genome shotgun (WGS) entry which is preliminary data.</text>
</comment>
<dbReference type="PANTHER" id="PTHR34144">
    <property type="entry name" value="CHROMOSOME 8, WHOLE GENOME SHOTGUN SEQUENCE"/>
    <property type="match status" value="1"/>
</dbReference>
<dbReference type="Proteomes" id="UP000245383">
    <property type="component" value="Unassembled WGS sequence"/>
</dbReference>
<reference evidence="1 2" key="1">
    <citation type="journal article" date="2018" name="MBio">
        <title>Comparative Genomics Reveals the Core Gene Toolbox for the Fungus-Insect Symbiosis.</title>
        <authorList>
            <person name="Wang Y."/>
            <person name="Stata M."/>
            <person name="Wang W."/>
            <person name="Stajich J.E."/>
            <person name="White M.M."/>
            <person name="Moncalvo J.M."/>
        </authorList>
    </citation>
    <scope>NUCLEOTIDE SEQUENCE [LARGE SCALE GENOMIC DNA]</scope>
    <source>
        <strain evidence="1 2">SWE-8-4</strain>
    </source>
</reference>
<dbReference type="Pfam" id="PF11735">
    <property type="entry name" value="CAP59_mtransfer"/>
    <property type="match status" value="1"/>
</dbReference>
<name>A0A2T9Y4D9_9FUNG</name>
<dbReference type="SUPFAM" id="SSF53448">
    <property type="entry name" value="Nucleotide-diphospho-sugar transferases"/>
    <property type="match status" value="1"/>
</dbReference>
<evidence type="ECO:0008006" key="3">
    <source>
        <dbReference type="Google" id="ProtNLM"/>
    </source>
</evidence>
<dbReference type="AlphaFoldDB" id="A0A2T9Y4D9"/>
<organism evidence="1 2">
    <name type="scientific">Smittium simulii</name>
    <dbReference type="NCBI Taxonomy" id="133385"/>
    <lineage>
        <taxon>Eukaryota</taxon>
        <taxon>Fungi</taxon>
        <taxon>Fungi incertae sedis</taxon>
        <taxon>Zoopagomycota</taxon>
        <taxon>Kickxellomycotina</taxon>
        <taxon>Harpellomycetes</taxon>
        <taxon>Harpellales</taxon>
        <taxon>Legeriomycetaceae</taxon>
        <taxon>Smittium</taxon>
    </lineage>
</organism>
<protein>
    <recommendedName>
        <fullName evidence="3">Alpha-1,3-mannosyltransferase CMT1</fullName>
    </recommendedName>
</protein>
<dbReference type="InterPro" id="IPR029044">
    <property type="entry name" value="Nucleotide-diphossugar_trans"/>
</dbReference>
<dbReference type="PANTHER" id="PTHR34144:SF5">
    <property type="entry name" value="ALPHA-1,3-MANNOSYLTRANSFERASE CMT1"/>
    <property type="match status" value="1"/>
</dbReference>
<dbReference type="InterPro" id="IPR021047">
    <property type="entry name" value="Mannosyltransferase_CMT1"/>
</dbReference>
<dbReference type="EMBL" id="MBFR01000542">
    <property type="protein sequence ID" value="PVU87200.1"/>
    <property type="molecule type" value="Genomic_DNA"/>
</dbReference>
<dbReference type="OrthoDB" id="262547at2759"/>
<gene>
    <name evidence="1" type="ORF">BB561_006434</name>
</gene>
<keyword evidence="2" id="KW-1185">Reference proteome</keyword>